<dbReference type="PANTHER" id="PTHR40606:SF1">
    <property type="entry name" value="UPF0339 PROTEIN YEGP"/>
    <property type="match status" value="1"/>
</dbReference>
<dbReference type="InterPro" id="IPR051141">
    <property type="entry name" value="UPF0339_domain"/>
</dbReference>
<dbReference type="Proteomes" id="UP000244677">
    <property type="component" value="Chromosome"/>
</dbReference>
<protein>
    <submittedName>
        <fullName evidence="2">DUF1508 domain-containing protein</fullName>
    </submittedName>
</protein>
<keyword evidence="3" id="KW-1185">Reference proteome</keyword>
<organism evidence="2 3">
    <name type="scientific">Flavobacterium kingsejongi</name>
    <dbReference type="NCBI Taxonomy" id="1678728"/>
    <lineage>
        <taxon>Bacteria</taxon>
        <taxon>Pseudomonadati</taxon>
        <taxon>Bacteroidota</taxon>
        <taxon>Flavobacteriia</taxon>
        <taxon>Flavobacteriales</taxon>
        <taxon>Flavobacteriaceae</taxon>
        <taxon>Flavobacterium</taxon>
    </lineage>
</organism>
<dbReference type="InterPro" id="IPR010879">
    <property type="entry name" value="DUF1508"/>
</dbReference>
<sequence length="114" mass="12849">MGAFVISKRDNGKYKFEFTSRRGKTIFLSPSYEDKEACEKGVGVVKINAENIGYLKFKTPSGKFFFKLVFENEVLAISRKYTTALRVQKGIDEVVRSASVAELLDFSSDAIFLD</sequence>
<dbReference type="PANTHER" id="PTHR40606">
    <property type="match status" value="1"/>
</dbReference>
<evidence type="ECO:0000313" key="2">
    <source>
        <dbReference type="EMBL" id="AWG23981.1"/>
    </source>
</evidence>
<dbReference type="EMBL" id="CP020919">
    <property type="protein sequence ID" value="AWG23981.1"/>
    <property type="molecule type" value="Genomic_DNA"/>
</dbReference>
<dbReference type="Gene3D" id="2.30.29.80">
    <property type="match status" value="1"/>
</dbReference>
<evidence type="ECO:0000313" key="3">
    <source>
        <dbReference type="Proteomes" id="UP000244677"/>
    </source>
</evidence>
<dbReference type="RefSeq" id="WP_108735644.1">
    <property type="nucleotide sequence ID" value="NZ_CP020919.1"/>
</dbReference>
<name>A0A2S1LJX2_9FLAO</name>
<proteinExistence type="predicted"/>
<dbReference type="AlphaFoldDB" id="A0A2S1LJX2"/>
<dbReference type="SUPFAM" id="SSF160113">
    <property type="entry name" value="YegP-like"/>
    <property type="match status" value="2"/>
</dbReference>
<accession>A0A2S1LJX2</accession>
<feature type="domain" description="DUF1508" evidence="1">
    <location>
        <begin position="61"/>
        <end position="105"/>
    </location>
</feature>
<reference evidence="2 3" key="1">
    <citation type="submission" date="2017-04" db="EMBL/GenBank/DDBJ databases">
        <title>Complete genome sequence of Flavobacterium kingsejong AJ004.</title>
        <authorList>
            <person name="Lee P.C."/>
        </authorList>
    </citation>
    <scope>NUCLEOTIDE SEQUENCE [LARGE SCALE GENOMIC DNA]</scope>
    <source>
        <strain evidence="2 3">AJ004</strain>
    </source>
</reference>
<dbReference type="InterPro" id="IPR036913">
    <property type="entry name" value="YegP-like_sf"/>
</dbReference>
<dbReference type="KEGG" id="fki:FK004_01460"/>
<evidence type="ECO:0000259" key="1">
    <source>
        <dbReference type="Pfam" id="PF07411"/>
    </source>
</evidence>
<dbReference type="OrthoDB" id="1439045at2"/>
<dbReference type="Pfam" id="PF07411">
    <property type="entry name" value="DUF1508"/>
    <property type="match status" value="2"/>
</dbReference>
<feature type="domain" description="DUF1508" evidence="1">
    <location>
        <begin position="11"/>
        <end position="50"/>
    </location>
</feature>
<gene>
    <name evidence="2" type="ORF">FK004_01460</name>
</gene>